<dbReference type="SUPFAM" id="SSF82114">
    <property type="entry name" value="Riboflavin kinase-like"/>
    <property type="match status" value="1"/>
</dbReference>
<dbReference type="PANTHER" id="PTHR22749:SF6">
    <property type="entry name" value="RIBOFLAVIN KINASE"/>
    <property type="match status" value="1"/>
</dbReference>
<comment type="catalytic activity">
    <reaction evidence="13 14">
        <text>FMN + ATP + H(+) = FAD + diphosphate</text>
        <dbReference type="Rhea" id="RHEA:17237"/>
        <dbReference type="ChEBI" id="CHEBI:15378"/>
        <dbReference type="ChEBI" id="CHEBI:30616"/>
        <dbReference type="ChEBI" id="CHEBI:33019"/>
        <dbReference type="ChEBI" id="CHEBI:57692"/>
        <dbReference type="ChEBI" id="CHEBI:58210"/>
        <dbReference type="EC" id="2.7.7.2"/>
    </reaction>
</comment>
<organism evidence="16 17">
    <name type="scientific">Gloeomargarita lithophora Alchichica-D10</name>
    <dbReference type="NCBI Taxonomy" id="1188229"/>
    <lineage>
        <taxon>Bacteria</taxon>
        <taxon>Bacillati</taxon>
        <taxon>Cyanobacteriota</taxon>
        <taxon>Cyanophyceae</taxon>
        <taxon>Gloeomargaritales</taxon>
        <taxon>Gloeomargaritaceae</taxon>
        <taxon>Gloeomargarita</taxon>
    </lineage>
</organism>
<dbReference type="GO" id="GO:0006747">
    <property type="term" value="P:FAD biosynthetic process"/>
    <property type="evidence" value="ECO:0007669"/>
    <property type="project" value="UniProtKB-UniRule"/>
</dbReference>
<dbReference type="Gene3D" id="2.40.30.30">
    <property type="entry name" value="Riboflavin kinase-like"/>
    <property type="match status" value="1"/>
</dbReference>
<comment type="pathway">
    <text evidence="1 14">Cofactor biosynthesis; FAD biosynthesis; FAD from FMN: step 1/1.</text>
</comment>
<reference evidence="16 17" key="1">
    <citation type="submission" date="2016-10" db="EMBL/GenBank/DDBJ databases">
        <title>Description of Gloeomargarita lithophora gen. nov., sp. nov., a thylakoid-bearing basal-branching cyanobacterium with intracellular carbonates, and proposal for Gloeomargaritales ord. nov.</title>
        <authorList>
            <person name="Moreira D."/>
            <person name="Tavera R."/>
            <person name="Benzerara K."/>
            <person name="Skouri-Panet F."/>
            <person name="Couradeau E."/>
            <person name="Gerard E."/>
            <person name="Loussert C."/>
            <person name="Novelo E."/>
            <person name="Zivanovic Y."/>
            <person name="Lopez-Garcia P."/>
        </authorList>
    </citation>
    <scope>NUCLEOTIDE SEQUENCE [LARGE SCALE GENOMIC DNA]</scope>
    <source>
        <strain evidence="16 17">D10</strain>
    </source>
</reference>
<dbReference type="NCBIfam" id="TIGR00083">
    <property type="entry name" value="ribF"/>
    <property type="match status" value="1"/>
</dbReference>
<keyword evidence="4 14" id="KW-0288">FMN</keyword>
<evidence type="ECO:0000313" key="16">
    <source>
        <dbReference type="EMBL" id="APB35128.1"/>
    </source>
</evidence>
<evidence type="ECO:0000256" key="4">
    <source>
        <dbReference type="ARBA" id="ARBA00022643"/>
    </source>
</evidence>
<evidence type="ECO:0000256" key="11">
    <source>
        <dbReference type="ARBA" id="ARBA00023268"/>
    </source>
</evidence>
<keyword evidence="17" id="KW-1185">Reference proteome</keyword>
<keyword evidence="9 14" id="KW-0274">FAD</keyword>
<evidence type="ECO:0000256" key="2">
    <source>
        <dbReference type="ARBA" id="ARBA00005201"/>
    </source>
</evidence>
<evidence type="ECO:0000256" key="14">
    <source>
        <dbReference type="PIRNR" id="PIRNR004491"/>
    </source>
</evidence>
<dbReference type="InterPro" id="IPR002606">
    <property type="entry name" value="Riboflavin_kinase_bac"/>
</dbReference>
<dbReference type="PANTHER" id="PTHR22749">
    <property type="entry name" value="RIBOFLAVIN KINASE/FMN ADENYLYLTRANSFERASE"/>
    <property type="match status" value="1"/>
</dbReference>
<keyword evidence="10 14" id="KW-0067">ATP-binding</keyword>
<dbReference type="Proteomes" id="UP000180235">
    <property type="component" value="Chromosome"/>
</dbReference>
<keyword evidence="8 14" id="KW-0418">Kinase</keyword>
<dbReference type="Pfam" id="PF06574">
    <property type="entry name" value="FAD_syn"/>
    <property type="match status" value="1"/>
</dbReference>
<feature type="domain" description="Riboflavin kinase" evidence="15">
    <location>
        <begin position="179"/>
        <end position="305"/>
    </location>
</feature>
<dbReference type="EC" id="2.7.7.2" evidence="14"/>
<dbReference type="FunFam" id="3.40.50.620:FF:000021">
    <property type="entry name" value="Riboflavin biosynthesis protein"/>
    <property type="match status" value="1"/>
</dbReference>
<dbReference type="GO" id="GO:0008531">
    <property type="term" value="F:riboflavin kinase activity"/>
    <property type="evidence" value="ECO:0007669"/>
    <property type="project" value="UniProtKB-UniRule"/>
</dbReference>
<keyword evidence="5 14" id="KW-0808">Transferase</keyword>
<evidence type="ECO:0000256" key="7">
    <source>
        <dbReference type="ARBA" id="ARBA00022741"/>
    </source>
</evidence>
<dbReference type="NCBIfam" id="NF004160">
    <property type="entry name" value="PRK05627.1-3"/>
    <property type="match status" value="1"/>
</dbReference>
<evidence type="ECO:0000256" key="10">
    <source>
        <dbReference type="ARBA" id="ARBA00022840"/>
    </source>
</evidence>
<dbReference type="Gene3D" id="3.40.50.620">
    <property type="entry name" value="HUPs"/>
    <property type="match status" value="1"/>
</dbReference>
<dbReference type="Pfam" id="PF01687">
    <property type="entry name" value="Flavokinase"/>
    <property type="match status" value="1"/>
</dbReference>
<evidence type="ECO:0000256" key="13">
    <source>
        <dbReference type="ARBA" id="ARBA00049494"/>
    </source>
</evidence>
<evidence type="ECO:0000256" key="8">
    <source>
        <dbReference type="ARBA" id="ARBA00022777"/>
    </source>
</evidence>
<dbReference type="STRING" id="1188229.GlitD10_2785"/>
<keyword evidence="7 14" id="KW-0547">Nucleotide-binding</keyword>
<comment type="catalytic activity">
    <reaction evidence="12 14">
        <text>riboflavin + ATP = FMN + ADP + H(+)</text>
        <dbReference type="Rhea" id="RHEA:14357"/>
        <dbReference type="ChEBI" id="CHEBI:15378"/>
        <dbReference type="ChEBI" id="CHEBI:30616"/>
        <dbReference type="ChEBI" id="CHEBI:57986"/>
        <dbReference type="ChEBI" id="CHEBI:58210"/>
        <dbReference type="ChEBI" id="CHEBI:456216"/>
        <dbReference type="EC" id="2.7.1.26"/>
    </reaction>
</comment>
<evidence type="ECO:0000256" key="9">
    <source>
        <dbReference type="ARBA" id="ARBA00022827"/>
    </source>
</evidence>
<evidence type="ECO:0000313" key="17">
    <source>
        <dbReference type="Proteomes" id="UP000180235"/>
    </source>
</evidence>
<evidence type="ECO:0000259" key="15">
    <source>
        <dbReference type="SMART" id="SM00904"/>
    </source>
</evidence>
<proteinExistence type="inferred from homology"/>
<dbReference type="GO" id="GO:0003919">
    <property type="term" value="F:FMN adenylyltransferase activity"/>
    <property type="evidence" value="ECO:0007669"/>
    <property type="project" value="UniProtKB-UniRule"/>
</dbReference>
<comment type="pathway">
    <text evidence="2 14">Cofactor biosynthesis; FMN biosynthesis; FMN from riboflavin (ATP route): step 1/1.</text>
</comment>
<keyword evidence="3 14" id="KW-0285">Flavoprotein</keyword>
<evidence type="ECO:0000256" key="6">
    <source>
        <dbReference type="ARBA" id="ARBA00022695"/>
    </source>
</evidence>
<dbReference type="InterPro" id="IPR023465">
    <property type="entry name" value="Riboflavin_kinase_dom_sf"/>
</dbReference>
<dbReference type="OrthoDB" id="9803667at2"/>
<dbReference type="InterPro" id="IPR023468">
    <property type="entry name" value="Riboflavin_kinase"/>
</dbReference>
<dbReference type="AlphaFoldDB" id="A0A1J0AGV1"/>
<gene>
    <name evidence="16" type="primary">ribF</name>
    <name evidence="16" type="ORF">GlitD10_2785</name>
</gene>
<keyword evidence="11" id="KW-0511">Multifunctional enzyme</keyword>
<name>A0A1J0AGV1_9CYAN</name>
<dbReference type="SMART" id="SM00904">
    <property type="entry name" value="Flavokinase"/>
    <property type="match status" value="1"/>
</dbReference>
<evidence type="ECO:0000256" key="3">
    <source>
        <dbReference type="ARBA" id="ARBA00022630"/>
    </source>
</evidence>
<dbReference type="GO" id="GO:0009231">
    <property type="term" value="P:riboflavin biosynthetic process"/>
    <property type="evidence" value="ECO:0007669"/>
    <property type="project" value="InterPro"/>
</dbReference>
<dbReference type="GO" id="GO:0005524">
    <property type="term" value="F:ATP binding"/>
    <property type="evidence" value="ECO:0007669"/>
    <property type="project" value="UniProtKB-UniRule"/>
</dbReference>
<dbReference type="InterPro" id="IPR015864">
    <property type="entry name" value="FAD_synthase"/>
</dbReference>
<evidence type="ECO:0000256" key="5">
    <source>
        <dbReference type="ARBA" id="ARBA00022679"/>
    </source>
</evidence>
<keyword evidence="6 14" id="KW-0548">Nucleotidyltransferase</keyword>
<dbReference type="PIRSF" id="PIRSF004491">
    <property type="entry name" value="FAD_Synth"/>
    <property type="match status" value="1"/>
</dbReference>
<dbReference type="UniPathway" id="UPA00276">
    <property type="reaction ID" value="UER00406"/>
</dbReference>
<evidence type="ECO:0000256" key="12">
    <source>
        <dbReference type="ARBA" id="ARBA00047880"/>
    </source>
</evidence>
<dbReference type="NCBIfam" id="NF004162">
    <property type="entry name" value="PRK05627.1-5"/>
    <property type="match status" value="1"/>
</dbReference>
<dbReference type="SUPFAM" id="SSF52374">
    <property type="entry name" value="Nucleotidylyl transferase"/>
    <property type="match status" value="1"/>
</dbReference>
<dbReference type="KEGG" id="glt:GlitD10_2785"/>
<dbReference type="CDD" id="cd02064">
    <property type="entry name" value="FAD_synthetase_N"/>
    <property type="match status" value="1"/>
</dbReference>
<dbReference type="UniPathway" id="UPA00277">
    <property type="reaction ID" value="UER00407"/>
</dbReference>
<sequence length="314" mass="35155">MQSVWTTETLSHVLTPTAIALGNFDGLHRGHRAVIDPILHDPEAQATVVTFRPHPVEYFSGQPRALLTPLAEKQEILASWGVQQLVLLTFDRELAQLTPAAFLTEIVAKHLQARRVSVGFDFCFGRERQGNAELLQKLGQKMGITVTIIPECRLDGERISSSRVRELLLAGQPEQVQRLLGRPYQLMGEVVRGQSLGHKLGFPTANLHLPARKFLPRQGVYCVEVMGEPWPQAQPGVMNLGYRPTVDGQTLTAEVHLLVWQGDLYGQQLWVGLRHFLRPEQKFAGVSALQAQIQQDCQAARDFFQLPLQQLEPT</sequence>
<evidence type="ECO:0000256" key="1">
    <source>
        <dbReference type="ARBA" id="ARBA00004726"/>
    </source>
</evidence>
<comment type="similarity">
    <text evidence="14">Belongs to the ribF family.</text>
</comment>
<dbReference type="InterPro" id="IPR014729">
    <property type="entry name" value="Rossmann-like_a/b/a_fold"/>
</dbReference>
<dbReference type="GO" id="GO:0009398">
    <property type="term" value="P:FMN biosynthetic process"/>
    <property type="evidence" value="ECO:0007669"/>
    <property type="project" value="UniProtKB-UniRule"/>
</dbReference>
<dbReference type="EMBL" id="CP017675">
    <property type="protein sequence ID" value="APB35128.1"/>
    <property type="molecule type" value="Genomic_DNA"/>
</dbReference>
<protein>
    <recommendedName>
        <fullName evidence="14">Riboflavin biosynthesis protein</fullName>
    </recommendedName>
    <domain>
        <recommendedName>
            <fullName evidence="14">Riboflavin kinase</fullName>
            <ecNumber evidence="14">2.7.1.26</ecNumber>
        </recommendedName>
        <alternativeName>
            <fullName evidence="14">Flavokinase</fullName>
        </alternativeName>
    </domain>
    <domain>
        <recommendedName>
            <fullName evidence="14">FMN adenylyltransferase</fullName>
            <ecNumber evidence="14">2.7.7.2</ecNumber>
        </recommendedName>
        <alternativeName>
            <fullName evidence="14">FAD pyrophosphorylase</fullName>
        </alternativeName>
        <alternativeName>
            <fullName evidence="14">FAD synthase</fullName>
        </alternativeName>
    </domain>
</protein>
<accession>A0A1J0AGV1</accession>
<dbReference type="InterPro" id="IPR015865">
    <property type="entry name" value="Riboflavin_kinase_bac/euk"/>
</dbReference>
<dbReference type="EC" id="2.7.1.26" evidence="14"/>